<feature type="transmembrane region" description="Helical" evidence="1">
    <location>
        <begin position="227"/>
        <end position="246"/>
    </location>
</feature>
<evidence type="ECO:0000256" key="1">
    <source>
        <dbReference type="SAM" id="Phobius"/>
    </source>
</evidence>
<feature type="transmembrane region" description="Helical" evidence="1">
    <location>
        <begin position="58"/>
        <end position="79"/>
    </location>
</feature>
<keyword evidence="1" id="KW-0472">Membrane</keyword>
<feature type="transmembrane region" description="Helical" evidence="1">
    <location>
        <begin position="172"/>
        <end position="189"/>
    </location>
</feature>
<gene>
    <name evidence="2" type="ORF">DFH08DRAFT_900041</name>
</gene>
<protein>
    <submittedName>
        <fullName evidence="2">Uncharacterized protein</fullName>
    </submittedName>
</protein>
<accession>A0AAD7EBC5</accession>
<dbReference type="Proteomes" id="UP001218218">
    <property type="component" value="Unassembled WGS sequence"/>
</dbReference>
<feature type="transmembrane region" description="Helical" evidence="1">
    <location>
        <begin position="258"/>
        <end position="279"/>
    </location>
</feature>
<dbReference type="AlphaFoldDB" id="A0AAD7EBC5"/>
<name>A0AAD7EBC5_9AGAR</name>
<keyword evidence="3" id="KW-1185">Reference proteome</keyword>
<evidence type="ECO:0000313" key="3">
    <source>
        <dbReference type="Proteomes" id="UP001218218"/>
    </source>
</evidence>
<keyword evidence="1" id="KW-0812">Transmembrane</keyword>
<comment type="caution">
    <text evidence="2">The sequence shown here is derived from an EMBL/GenBank/DDBJ whole genome shotgun (WGS) entry which is preliminary data.</text>
</comment>
<keyword evidence="1" id="KW-1133">Transmembrane helix</keyword>
<reference evidence="2" key="1">
    <citation type="submission" date="2023-03" db="EMBL/GenBank/DDBJ databases">
        <title>Massive genome expansion in bonnet fungi (Mycena s.s.) driven by repeated elements and novel gene families across ecological guilds.</title>
        <authorList>
            <consortium name="Lawrence Berkeley National Laboratory"/>
            <person name="Harder C.B."/>
            <person name="Miyauchi S."/>
            <person name="Viragh M."/>
            <person name="Kuo A."/>
            <person name="Thoen E."/>
            <person name="Andreopoulos B."/>
            <person name="Lu D."/>
            <person name="Skrede I."/>
            <person name="Drula E."/>
            <person name="Henrissat B."/>
            <person name="Morin E."/>
            <person name="Kohler A."/>
            <person name="Barry K."/>
            <person name="LaButti K."/>
            <person name="Morin E."/>
            <person name="Salamov A."/>
            <person name="Lipzen A."/>
            <person name="Mereny Z."/>
            <person name="Hegedus B."/>
            <person name="Baldrian P."/>
            <person name="Stursova M."/>
            <person name="Weitz H."/>
            <person name="Taylor A."/>
            <person name="Grigoriev I.V."/>
            <person name="Nagy L.G."/>
            <person name="Martin F."/>
            <person name="Kauserud H."/>
        </authorList>
    </citation>
    <scope>NUCLEOTIDE SEQUENCE</scope>
    <source>
        <strain evidence="2">CBHHK002</strain>
    </source>
</reference>
<sequence>MRYKFTSPTYADYPEVNALISTCVQNTSSADPSTYEAVGMCHAILLCVLNDTDNEMMATYGAGTTILGFIPTILSLIGTSRDDYLRIHKRFPMLALLLSCCNPSTVIAGLSWRTSTPPEDVLLENRVQIDAYRHWKWIAVVMHGAAIVAAGVTIWQAVLLGMRGVMSFACPTWYNPLIWVLVGALAHIIDVTTSRFCLEGHHRWSWDLSVISGLEIRWAWVMRVKDMVLTILALADYVYGTVILSSTQLVGPQPALKIAVALAFPAIFAKLVSIFLLGLGPRDHKNSVRQGEYLSTIPFVPRQGFSEEDSEHYGFKLADGHTSRISERS</sequence>
<evidence type="ECO:0000313" key="2">
    <source>
        <dbReference type="EMBL" id="KAJ7308759.1"/>
    </source>
</evidence>
<dbReference type="EMBL" id="JARIHO010000084">
    <property type="protein sequence ID" value="KAJ7308759.1"/>
    <property type="molecule type" value="Genomic_DNA"/>
</dbReference>
<feature type="transmembrane region" description="Helical" evidence="1">
    <location>
        <begin position="137"/>
        <end position="160"/>
    </location>
</feature>
<organism evidence="2 3">
    <name type="scientific">Mycena albidolilacea</name>
    <dbReference type="NCBI Taxonomy" id="1033008"/>
    <lineage>
        <taxon>Eukaryota</taxon>
        <taxon>Fungi</taxon>
        <taxon>Dikarya</taxon>
        <taxon>Basidiomycota</taxon>
        <taxon>Agaricomycotina</taxon>
        <taxon>Agaricomycetes</taxon>
        <taxon>Agaricomycetidae</taxon>
        <taxon>Agaricales</taxon>
        <taxon>Marasmiineae</taxon>
        <taxon>Mycenaceae</taxon>
        <taxon>Mycena</taxon>
    </lineage>
</organism>
<proteinExistence type="predicted"/>